<sequence length="157" mass="16924">MRRILAALLASGLVSAPALAAPKTLTTRIVDYGDMRCAFAVKRHEAMDSHIIAWADGFIDGYTRWGKAGEAAEHQAGARGPEELNDATILREHLRGYCIKHRNRSVLAAVLAILHHPHAGVTSPALPSRPNSQPKAQAPAKNPAQPKLQPKIPAQPQ</sequence>
<evidence type="ECO:0000256" key="1">
    <source>
        <dbReference type="SAM" id="MobiDB-lite"/>
    </source>
</evidence>
<keyword evidence="2" id="KW-0732">Signal</keyword>
<dbReference type="Proteomes" id="UP001237448">
    <property type="component" value="Unassembled WGS sequence"/>
</dbReference>
<evidence type="ECO:0000256" key="2">
    <source>
        <dbReference type="SAM" id="SignalP"/>
    </source>
</evidence>
<reference evidence="3 4" key="1">
    <citation type="submission" date="2023-07" db="EMBL/GenBank/DDBJ databases">
        <title>Genomic Encyclopedia of Type Strains, Phase IV (KMG-IV): sequencing the most valuable type-strain genomes for metagenomic binning, comparative biology and taxonomic classification.</title>
        <authorList>
            <person name="Goeker M."/>
        </authorList>
    </citation>
    <scope>NUCLEOTIDE SEQUENCE [LARGE SCALE GENOMIC DNA]</scope>
    <source>
        <strain evidence="3 4">DSM 5896</strain>
    </source>
</reference>
<feature type="signal peptide" evidence="2">
    <location>
        <begin position="1"/>
        <end position="20"/>
    </location>
</feature>
<protein>
    <submittedName>
        <fullName evidence="3">Uncharacterized protein</fullName>
    </submittedName>
</protein>
<dbReference type="EMBL" id="JAUSVK010000001">
    <property type="protein sequence ID" value="MDQ0394620.1"/>
    <property type="molecule type" value="Genomic_DNA"/>
</dbReference>
<gene>
    <name evidence="3" type="ORF">J3R73_004412</name>
</gene>
<evidence type="ECO:0000313" key="3">
    <source>
        <dbReference type="EMBL" id="MDQ0394620.1"/>
    </source>
</evidence>
<keyword evidence="4" id="KW-1185">Reference proteome</keyword>
<comment type="caution">
    <text evidence="3">The sequence shown here is derived from an EMBL/GenBank/DDBJ whole genome shotgun (WGS) entry which is preliminary data.</text>
</comment>
<feature type="region of interest" description="Disordered" evidence="1">
    <location>
        <begin position="122"/>
        <end position="157"/>
    </location>
</feature>
<feature type="compositionally biased region" description="Low complexity" evidence="1">
    <location>
        <begin position="133"/>
        <end position="151"/>
    </location>
</feature>
<feature type="chain" id="PRO_5046116937" evidence="2">
    <location>
        <begin position="21"/>
        <end position="157"/>
    </location>
</feature>
<name>A0ABU0FKP9_9HYPH</name>
<proteinExistence type="predicted"/>
<evidence type="ECO:0000313" key="4">
    <source>
        <dbReference type="Proteomes" id="UP001237448"/>
    </source>
</evidence>
<accession>A0ABU0FKP9</accession>
<dbReference type="RefSeq" id="WP_307432042.1">
    <property type="nucleotide sequence ID" value="NZ_JAUSVK010000001.1"/>
</dbReference>
<organism evidence="3 4">
    <name type="scientific">Labrys monachus</name>
    <dbReference type="NCBI Taxonomy" id="217067"/>
    <lineage>
        <taxon>Bacteria</taxon>
        <taxon>Pseudomonadati</taxon>
        <taxon>Pseudomonadota</taxon>
        <taxon>Alphaproteobacteria</taxon>
        <taxon>Hyphomicrobiales</taxon>
        <taxon>Xanthobacteraceae</taxon>
        <taxon>Labrys</taxon>
    </lineage>
</organism>